<evidence type="ECO:0000256" key="1">
    <source>
        <dbReference type="SAM" id="Phobius"/>
    </source>
</evidence>
<dbReference type="RefSeq" id="WP_156719947.1">
    <property type="nucleotide sequence ID" value="NZ_CACRUF010000052.1"/>
</dbReference>
<protein>
    <submittedName>
        <fullName evidence="2">Uncharacterized protein</fullName>
    </submittedName>
</protein>
<keyword evidence="1" id="KW-0472">Membrane</keyword>
<organism evidence="2">
    <name type="scientific">Veillonella dispar</name>
    <dbReference type="NCBI Taxonomy" id="39778"/>
    <lineage>
        <taxon>Bacteria</taxon>
        <taxon>Bacillati</taxon>
        <taxon>Bacillota</taxon>
        <taxon>Negativicutes</taxon>
        <taxon>Veillonellales</taxon>
        <taxon>Veillonellaceae</taxon>
        <taxon>Veillonella</taxon>
    </lineage>
</organism>
<reference evidence="2" key="1">
    <citation type="submission" date="2019-11" db="EMBL/GenBank/DDBJ databases">
        <authorList>
            <person name="Feng L."/>
        </authorList>
    </citation>
    <scope>NUCLEOTIDE SEQUENCE</scope>
    <source>
        <strain evidence="2">VdisparLFYP95</strain>
    </source>
</reference>
<keyword evidence="1" id="KW-0812">Transmembrane</keyword>
<evidence type="ECO:0000313" key="2">
    <source>
        <dbReference type="EMBL" id="VYU25551.1"/>
    </source>
</evidence>
<sequence>MDLTFFINVITPILQLLFGGLVVYYLNRIDQKQKDTIKLGNYAKQLYYELTPVTITLKNLLLNPELSQEYMQNGLTPDLIQKCEEHQRLSLTYIDTALKNEDSQLWKKLDKHFISLPISEYELLFRYFTVSRFSINALLTNNLNLANNQVQAVLKQGLMYTDCVTAYLNYITEESNKKYCQYLPLPKPFKFKNKYKDVYDKSYTELTN</sequence>
<accession>A0A6N3DFJ1</accession>
<dbReference type="AlphaFoldDB" id="A0A6N3DFJ1"/>
<feature type="transmembrane region" description="Helical" evidence="1">
    <location>
        <begin position="6"/>
        <end position="26"/>
    </location>
</feature>
<proteinExistence type="predicted"/>
<name>A0A6N3DFJ1_9FIRM</name>
<dbReference type="EMBL" id="CACRUF010000052">
    <property type="protein sequence ID" value="VYU25551.1"/>
    <property type="molecule type" value="Genomic_DNA"/>
</dbReference>
<keyword evidence="1" id="KW-1133">Transmembrane helix</keyword>
<gene>
    <name evidence="2" type="ORF">VDLFYP95_01913</name>
</gene>